<sequence length="499" mass="55159">MKLPGTLSTIVIKKKRKTLLAELTRGNALLLVIVLGIGANFQSGYHATALSSPTPFIKHFINSSWYERYEETPPSEKVRMIWSLIVSSYPVGGLFGSWSFKFIAGNLGRKKGVICGSCISIIAAIIMLTSKISKSFEMIIIARLLFGLGCCLHLTYLTEISPKNIRGRVTLTYSNFFSLGKVIGGLLGLSEIFGTEDLWIVALTFPACFLVAHVVVFPFFPESPRYLFIEKGDEEACRKALQSLWGPGDYRQEMDEMLVEQAAIEAAHPKTPLQLMKDRTVRWQLVTAVCIFLFNNLSGMFVIHNFSFVIFMGAGIPEDKIRYISLGLLMCEVIVSMSTSLLIDRFGRRPLICGGFGAMCCGWVLVTVLLNLKVILDLLFQSSVTRILVDTGAATSPLIGELFVQSDRLAAFVIIGMLGCLGMAVLGFAFPFLIIYLGSYSFVLFACVCLLASLYTFFIVPETKGKTMLEIAEEFKAITKFFWDPCGTVAPLCLSPPRV</sequence>
<evidence type="ECO:0000256" key="10">
    <source>
        <dbReference type="ARBA" id="ARBA00022989"/>
    </source>
</evidence>
<dbReference type="GO" id="GO:0005353">
    <property type="term" value="F:fructose transmembrane transporter activity"/>
    <property type="evidence" value="ECO:0007669"/>
    <property type="project" value="UniProtKB-ARBA"/>
</dbReference>
<evidence type="ECO:0000256" key="8">
    <source>
        <dbReference type="ARBA" id="ARBA00022597"/>
    </source>
</evidence>
<comment type="catalytic activity">
    <reaction evidence="1">
        <text>D-fructose(out) = D-fructose(in)</text>
        <dbReference type="Rhea" id="RHEA:60372"/>
        <dbReference type="ChEBI" id="CHEBI:37721"/>
    </reaction>
</comment>
<feature type="transmembrane region" description="Helical" evidence="14">
    <location>
        <begin position="285"/>
        <end position="311"/>
    </location>
</feature>
<evidence type="ECO:0000256" key="1">
    <source>
        <dbReference type="ARBA" id="ARBA00000590"/>
    </source>
</evidence>
<dbReference type="PANTHER" id="PTHR23503:SF130">
    <property type="entry name" value="SOLUTE CARRIER FAMILY 2 (FACILITATED GLUCOSE TRANSPORTER), MEMBER 9-LIKE 1"/>
    <property type="match status" value="1"/>
</dbReference>
<organism evidence="16 17">
    <name type="scientific">Salarias fasciatus</name>
    <name type="common">Jewelled blenny</name>
    <name type="synonym">Blennius fasciatus</name>
    <dbReference type="NCBI Taxonomy" id="181472"/>
    <lineage>
        <taxon>Eukaryota</taxon>
        <taxon>Metazoa</taxon>
        <taxon>Chordata</taxon>
        <taxon>Craniata</taxon>
        <taxon>Vertebrata</taxon>
        <taxon>Euteleostomi</taxon>
        <taxon>Actinopterygii</taxon>
        <taxon>Neopterygii</taxon>
        <taxon>Teleostei</taxon>
        <taxon>Neoteleostei</taxon>
        <taxon>Acanthomorphata</taxon>
        <taxon>Ovalentaria</taxon>
        <taxon>Blenniimorphae</taxon>
        <taxon>Blenniiformes</taxon>
        <taxon>Blennioidei</taxon>
        <taxon>Blenniidae</taxon>
        <taxon>Salariinae</taxon>
        <taxon>Salarias</taxon>
    </lineage>
</organism>
<dbReference type="InterPro" id="IPR005828">
    <property type="entry name" value="MFS_sugar_transport-like"/>
</dbReference>
<evidence type="ECO:0000256" key="6">
    <source>
        <dbReference type="ARBA" id="ARBA00022448"/>
    </source>
</evidence>
<feature type="transmembrane region" description="Helical" evidence="14">
    <location>
        <begin position="442"/>
        <end position="460"/>
    </location>
</feature>
<evidence type="ECO:0000256" key="4">
    <source>
        <dbReference type="ARBA" id="ARBA00007004"/>
    </source>
</evidence>
<feature type="transmembrane region" description="Helical" evidence="14">
    <location>
        <begin position="411"/>
        <end position="436"/>
    </location>
</feature>
<dbReference type="InParanoid" id="A0A672GLQ3"/>
<dbReference type="GO" id="GO:0070837">
    <property type="term" value="P:dehydroascorbic acid transport"/>
    <property type="evidence" value="ECO:0007669"/>
    <property type="project" value="TreeGrafter"/>
</dbReference>
<dbReference type="Ensembl" id="ENSSFAT00005020474.1">
    <property type="protein sequence ID" value="ENSSFAP00005019691.1"/>
    <property type="gene ID" value="ENSSFAG00005010291.1"/>
</dbReference>
<comment type="similarity">
    <text evidence="4">Belongs to the major facilitator superfamily. Sugar transporter (TC 2.A.1.1) family. Glucose transporter subfamily.</text>
</comment>
<dbReference type="InterPro" id="IPR045263">
    <property type="entry name" value="GLUT"/>
</dbReference>
<dbReference type="GO" id="GO:1990539">
    <property type="term" value="P:fructose import across plasma membrane"/>
    <property type="evidence" value="ECO:0007669"/>
    <property type="project" value="UniProtKB-ARBA"/>
</dbReference>
<dbReference type="PROSITE" id="PS50850">
    <property type="entry name" value="MFS"/>
    <property type="match status" value="1"/>
</dbReference>
<evidence type="ECO:0000256" key="3">
    <source>
        <dbReference type="ARBA" id="ARBA00004651"/>
    </source>
</evidence>
<keyword evidence="8" id="KW-0762">Sugar transport</keyword>
<dbReference type="GO" id="GO:0042383">
    <property type="term" value="C:sarcolemma"/>
    <property type="evidence" value="ECO:0007669"/>
    <property type="project" value="UniProtKB-SubCell"/>
</dbReference>
<dbReference type="Gene3D" id="1.20.1250.20">
    <property type="entry name" value="MFS general substrate transporter like domains"/>
    <property type="match status" value="1"/>
</dbReference>
<keyword evidence="9 14" id="KW-0812">Transmembrane</keyword>
<accession>A0A672GLQ3</accession>
<keyword evidence="11 14" id="KW-0472">Membrane</keyword>
<protein>
    <recommendedName>
        <fullName evidence="5">Solute carrier family 2, facilitated glucose transporter member 5</fullName>
    </recommendedName>
    <alternativeName>
        <fullName evidence="13">Fructose transporter</fullName>
    </alternativeName>
    <alternativeName>
        <fullName evidence="12">Glucose transporter type 5, small intestine</fullName>
    </alternativeName>
</protein>
<keyword evidence="17" id="KW-1185">Reference proteome</keyword>
<dbReference type="PANTHER" id="PTHR23503">
    <property type="entry name" value="SOLUTE CARRIER FAMILY 2"/>
    <property type="match status" value="1"/>
</dbReference>
<feature type="transmembrane region" description="Helical" evidence="14">
    <location>
        <begin position="138"/>
        <end position="158"/>
    </location>
</feature>
<evidence type="ECO:0000259" key="15">
    <source>
        <dbReference type="PROSITE" id="PS50850"/>
    </source>
</evidence>
<dbReference type="AlphaFoldDB" id="A0A672GLQ3"/>
<name>A0A672GLQ3_SALFA</name>
<feature type="transmembrane region" description="Helical" evidence="14">
    <location>
        <begin position="80"/>
        <end position="100"/>
    </location>
</feature>
<dbReference type="SUPFAM" id="SSF103473">
    <property type="entry name" value="MFS general substrate transporter"/>
    <property type="match status" value="1"/>
</dbReference>
<dbReference type="FunFam" id="1.20.1250.20:FF:001511">
    <property type="entry name" value="Solute carrier family 2, facilitated glucose transporter member 5"/>
    <property type="match status" value="1"/>
</dbReference>
<evidence type="ECO:0000256" key="5">
    <source>
        <dbReference type="ARBA" id="ARBA00015973"/>
    </source>
</evidence>
<reference evidence="16" key="1">
    <citation type="submission" date="2019-06" db="EMBL/GenBank/DDBJ databases">
        <authorList>
            <consortium name="Wellcome Sanger Institute Data Sharing"/>
        </authorList>
    </citation>
    <scope>NUCLEOTIDE SEQUENCE [LARGE SCALE GENOMIC DNA]</scope>
</reference>
<evidence type="ECO:0000256" key="7">
    <source>
        <dbReference type="ARBA" id="ARBA00022475"/>
    </source>
</evidence>
<evidence type="ECO:0000313" key="17">
    <source>
        <dbReference type="Proteomes" id="UP000472267"/>
    </source>
</evidence>
<evidence type="ECO:0000256" key="11">
    <source>
        <dbReference type="ARBA" id="ARBA00023136"/>
    </source>
</evidence>
<keyword evidence="7" id="KW-1003">Cell membrane</keyword>
<dbReference type="GO" id="GO:0046323">
    <property type="term" value="P:D-glucose import"/>
    <property type="evidence" value="ECO:0007669"/>
    <property type="project" value="TreeGrafter"/>
</dbReference>
<feature type="transmembrane region" description="Helical" evidence="14">
    <location>
        <begin position="350"/>
        <end position="372"/>
    </location>
</feature>
<dbReference type="InterPro" id="IPR020846">
    <property type="entry name" value="MFS_dom"/>
</dbReference>
<dbReference type="InterPro" id="IPR036259">
    <property type="entry name" value="MFS_trans_sf"/>
</dbReference>
<reference evidence="16" key="3">
    <citation type="submission" date="2025-09" db="UniProtKB">
        <authorList>
            <consortium name="Ensembl"/>
        </authorList>
    </citation>
    <scope>IDENTIFICATION</scope>
</reference>
<evidence type="ECO:0000256" key="14">
    <source>
        <dbReference type="SAM" id="Phobius"/>
    </source>
</evidence>
<keyword evidence="10 14" id="KW-1133">Transmembrane helix</keyword>
<dbReference type="InterPro" id="IPR005829">
    <property type="entry name" value="Sugar_transporter_CS"/>
</dbReference>
<dbReference type="GO" id="GO:0055056">
    <property type="term" value="F:D-glucose transmembrane transporter activity"/>
    <property type="evidence" value="ECO:0007669"/>
    <property type="project" value="TreeGrafter"/>
</dbReference>
<dbReference type="PROSITE" id="PS00216">
    <property type="entry name" value="SUGAR_TRANSPORT_1"/>
    <property type="match status" value="1"/>
</dbReference>
<feature type="transmembrane region" description="Helical" evidence="14">
    <location>
        <begin position="170"/>
        <end position="193"/>
    </location>
</feature>
<comment type="subcellular location">
    <subcellularLocation>
        <location evidence="2">Cell membrane</location>
        <location evidence="2">Sarcolemma</location>
    </subcellularLocation>
    <subcellularLocation>
        <location evidence="3">Cell membrane</location>
        <topology evidence="3">Multi-pass membrane protein</topology>
    </subcellularLocation>
</comment>
<evidence type="ECO:0000256" key="9">
    <source>
        <dbReference type="ARBA" id="ARBA00022692"/>
    </source>
</evidence>
<reference evidence="16" key="2">
    <citation type="submission" date="2025-08" db="UniProtKB">
        <authorList>
            <consortium name="Ensembl"/>
        </authorList>
    </citation>
    <scope>IDENTIFICATION</scope>
</reference>
<evidence type="ECO:0000313" key="16">
    <source>
        <dbReference type="Ensembl" id="ENSSFAP00005019691.1"/>
    </source>
</evidence>
<evidence type="ECO:0000256" key="13">
    <source>
        <dbReference type="ARBA" id="ARBA00031099"/>
    </source>
</evidence>
<dbReference type="Proteomes" id="UP000472267">
    <property type="component" value="Chromosome 5"/>
</dbReference>
<proteinExistence type="inferred from homology"/>
<evidence type="ECO:0000256" key="2">
    <source>
        <dbReference type="ARBA" id="ARBA00004135"/>
    </source>
</evidence>
<feature type="transmembrane region" description="Helical" evidence="14">
    <location>
        <begin position="323"/>
        <end position="343"/>
    </location>
</feature>
<feature type="domain" description="Major facilitator superfamily (MFS) profile" evidence="15">
    <location>
        <begin position="32"/>
        <end position="464"/>
    </location>
</feature>
<dbReference type="Pfam" id="PF00083">
    <property type="entry name" value="Sugar_tr"/>
    <property type="match status" value="1"/>
</dbReference>
<gene>
    <name evidence="16" type="primary">LOC115387978</name>
</gene>
<feature type="transmembrane region" description="Helical" evidence="14">
    <location>
        <begin position="199"/>
        <end position="220"/>
    </location>
</feature>
<evidence type="ECO:0000256" key="12">
    <source>
        <dbReference type="ARBA" id="ARBA00029961"/>
    </source>
</evidence>
<keyword evidence="6" id="KW-0813">Transport</keyword>
<feature type="transmembrane region" description="Helical" evidence="14">
    <location>
        <begin position="112"/>
        <end position="132"/>
    </location>
</feature>